<dbReference type="InterPro" id="IPR011011">
    <property type="entry name" value="Znf_FYVE_PHD"/>
</dbReference>
<reference evidence="5 6" key="1">
    <citation type="submission" date="2016-08" db="EMBL/GenBank/DDBJ databases">
        <title>A Parts List for Fungal Cellulosomes Revealed by Comparative Genomics.</title>
        <authorList>
            <consortium name="DOE Joint Genome Institute"/>
            <person name="Haitjema C.H."/>
            <person name="Gilmore S.P."/>
            <person name="Henske J.K."/>
            <person name="Solomon K.V."/>
            <person name="De Groot R."/>
            <person name="Kuo A."/>
            <person name="Mondo S.J."/>
            <person name="Salamov A.A."/>
            <person name="Labutti K."/>
            <person name="Zhao Z."/>
            <person name="Chiniquy J."/>
            <person name="Barry K."/>
            <person name="Brewer H.M."/>
            <person name="Purvine S.O."/>
            <person name="Wright A.T."/>
            <person name="Boxma B."/>
            <person name="Van Alen T."/>
            <person name="Hackstein J.H."/>
            <person name="Baker S.E."/>
            <person name="Grigoriev I.V."/>
            <person name="O'Malley M.A."/>
        </authorList>
    </citation>
    <scope>NUCLEOTIDE SEQUENCE [LARGE SCALE GENOMIC DNA]</scope>
    <source>
        <strain evidence="5 6">S4</strain>
    </source>
</reference>
<sequence length="442" mass="52872">MYLHLLDNPLPNKFYDIYSIFSYLFKNSNINFGNYNEFKSKFLIKDTKSKNGNIPNEDLQSFMKHFVLRREKNVFYTEYQYEPDKVNTSYEVEDEYDDLNSFIVNDEDYLEEEDIDTNDKNYKNLNFEEDSFKLYSNTNSNLEEENINDELQELRIDNEISKRINDNLINPDQYTKHDHIIDSSNKNMIITTTNNNYDIYENKQCYNKNHHYNEKKCNHCYHIITKNDACISCSNCNNWEHIECSGIPYDKNNIEYFPEIDEYYCHICRKLGHWNYFYLLTKDNKDNKIYDQSLDSKLIKDSNFILQSLQSENLYNIPNNENDDTQINIENNNSDFLNVTGKFGMETSINNLSSIIKEKSFENILYNSNSHENIDNEIINETFLIYQKYIKEFKIYLDKNDQINALNSLLKANKLNSNDLNLHWWIIKIIINLNINISEIIK</sequence>
<comment type="caution">
    <text evidence="5">The sequence shown here is derived from an EMBL/GenBank/DDBJ whole genome shotgun (WGS) entry which is preliminary data.</text>
</comment>
<organism evidence="5 6">
    <name type="scientific">Anaeromyces robustus</name>
    <dbReference type="NCBI Taxonomy" id="1754192"/>
    <lineage>
        <taxon>Eukaryota</taxon>
        <taxon>Fungi</taxon>
        <taxon>Fungi incertae sedis</taxon>
        <taxon>Chytridiomycota</taxon>
        <taxon>Chytridiomycota incertae sedis</taxon>
        <taxon>Neocallimastigomycetes</taxon>
        <taxon>Neocallimastigales</taxon>
        <taxon>Neocallimastigaceae</taxon>
        <taxon>Anaeromyces</taxon>
    </lineage>
</organism>
<keyword evidence="2" id="KW-0863">Zinc-finger</keyword>
<dbReference type="Proteomes" id="UP000193944">
    <property type="component" value="Unassembled WGS sequence"/>
</dbReference>
<keyword evidence="3" id="KW-0862">Zinc</keyword>
<reference evidence="5 6" key="2">
    <citation type="submission" date="2016-08" db="EMBL/GenBank/DDBJ databases">
        <title>Pervasive Adenine N6-methylation of Active Genes in Fungi.</title>
        <authorList>
            <consortium name="DOE Joint Genome Institute"/>
            <person name="Mondo S.J."/>
            <person name="Dannebaum R.O."/>
            <person name="Kuo R.C."/>
            <person name="Labutti K."/>
            <person name="Haridas S."/>
            <person name="Kuo A."/>
            <person name="Salamov A."/>
            <person name="Ahrendt S.R."/>
            <person name="Lipzen A."/>
            <person name="Sullivan W."/>
            <person name="Andreopoulos W.B."/>
            <person name="Clum A."/>
            <person name="Lindquist E."/>
            <person name="Daum C."/>
            <person name="Ramamoorthy G.K."/>
            <person name="Gryganskyi A."/>
            <person name="Culley D."/>
            <person name="Magnuson J.K."/>
            <person name="James T.Y."/>
            <person name="O'Malley M.A."/>
            <person name="Stajich J.E."/>
            <person name="Spatafora J.W."/>
            <person name="Visel A."/>
            <person name="Grigoriev I.V."/>
        </authorList>
    </citation>
    <scope>NUCLEOTIDE SEQUENCE [LARGE SCALE GENOMIC DNA]</scope>
    <source>
        <strain evidence="5 6">S4</strain>
    </source>
</reference>
<evidence type="ECO:0000256" key="1">
    <source>
        <dbReference type="ARBA" id="ARBA00022723"/>
    </source>
</evidence>
<dbReference type="GO" id="GO:0008270">
    <property type="term" value="F:zinc ion binding"/>
    <property type="evidence" value="ECO:0007669"/>
    <property type="project" value="UniProtKB-KW"/>
</dbReference>
<keyword evidence="1" id="KW-0479">Metal-binding</keyword>
<proteinExistence type="predicted"/>
<dbReference type="STRING" id="1754192.A0A1Y1WTW2"/>
<protein>
    <recommendedName>
        <fullName evidence="4">Zinc finger PHD-type domain-containing protein</fullName>
    </recommendedName>
</protein>
<accession>A0A1Y1WTW2</accession>
<dbReference type="InterPro" id="IPR001965">
    <property type="entry name" value="Znf_PHD"/>
</dbReference>
<keyword evidence="6" id="KW-1185">Reference proteome</keyword>
<dbReference type="SMART" id="SM00249">
    <property type="entry name" value="PHD"/>
    <property type="match status" value="1"/>
</dbReference>
<dbReference type="EMBL" id="MCFG01000275">
    <property type="protein sequence ID" value="ORX76845.1"/>
    <property type="molecule type" value="Genomic_DNA"/>
</dbReference>
<evidence type="ECO:0000259" key="4">
    <source>
        <dbReference type="SMART" id="SM00249"/>
    </source>
</evidence>
<evidence type="ECO:0000313" key="6">
    <source>
        <dbReference type="Proteomes" id="UP000193944"/>
    </source>
</evidence>
<gene>
    <name evidence="5" type="ORF">BCR32DRAFT_248395</name>
</gene>
<dbReference type="SUPFAM" id="SSF57903">
    <property type="entry name" value="FYVE/PHD zinc finger"/>
    <property type="match status" value="1"/>
</dbReference>
<evidence type="ECO:0000256" key="2">
    <source>
        <dbReference type="ARBA" id="ARBA00022771"/>
    </source>
</evidence>
<feature type="domain" description="Zinc finger PHD-type" evidence="4">
    <location>
        <begin position="216"/>
        <end position="269"/>
    </location>
</feature>
<name>A0A1Y1WTW2_9FUNG</name>
<dbReference type="Gene3D" id="2.60.120.650">
    <property type="entry name" value="Cupin"/>
    <property type="match status" value="1"/>
</dbReference>
<evidence type="ECO:0000313" key="5">
    <source>
        <dbReference type="EMBL" id="ORX76845.1"/>
    </source>
</evidence>
<evidence type="ECO:0000256" key="3">
    <source>
        <dbReference type="ARBA" id="ARBA00022833"/>
    </source>
</evidence>
<dbReference type="AlphaFoldDB" id="A0A1Y1WTW2"/>
<dbReference type="OrthoDB" id="10572000at2759"/>